<dbReference type="PANTHER" id="PTHR21085">
    <property type="entry name" value="CHORISMATE SYNTHASE"/>
    <property type="match status" value="1"/>
</dbReference>
<feature type="binding site" evidence="11">
    <location>
        <begin position="333"/>
        <end position="337"/>
    </location>
    <ligand>
        <name>FMN</name>
        <dbReference type="ChEBI" id="CHEBI:58210"/>
    </ligand>
</feature>
<organism evidence="13 14">
    <name type="scientific">Ornithinimicrobium cerasi</name>
    <dbReference type="NCBI Taxonomy" id="2248773"/>
    <lineage>
        <taxon>Bacteria</taxon>
        <taxon>Bacillati</taxon>
        <taxon>Actinomycetota</taxon>
        <taxon>Actinomycetes</taxon>
        <taxon>Micrococcales</taxon>
        <taxon>Ornithinimicrobiaceae</taxon>
        <taxon>Ornithinimicrobium</taxon>
    </lineage>
</organism>
<dbReference type="SUPFAM" id="SSF103263">
    <property type="entry name" value="Chorismate synthase, AroC"/>
    <property type="match status" value="1"/>
</dbReference>
<evidence type="ECO:0000256" key="1">
    <source>
        <dbReference type="ARBA" id="ARBA00005044"/>
    </source>
</evidence>
<comment type="similarity">
    <text evidence="2 11 12">Belongs to the chorismate synthase family.</text>
</comment>
<dbReference type="GO" id="GO:0009423">
    <property type="term" value="P:chorismate biosynthetic process"/>
    <property type="evidence" value="ECO:0007669"/>
    <property type="project" value="UniProtKB-UniRule"/>
</dbReference>
<evidence type="ECO:0000256" key="11">
    <source>
        <dbReference type="HAMAP-Rule" id="MF_00300"/>
    </source>
</evidence>
<keyword evidence="10 11" id="KW-0456">Lyase</keyword>
<keyword evidence="6 11" id="KW-0288">FMN</keyword>
<dbReference type="GO" id="GO:0005829">
    <property type="term" value="C:cytosol"/>
    <property type="evidence" value="ECO:0007669"/>
    <property type="project" value="TreeGrafter"/>
</dbReference>
<dbReference type="Proteomes" id="UP000219688">
    <property type="component" value="Unassembled WGS sequence"/>
</dbReference>
<evidence type="ECO:0000256" key="8">
    <source>
        <dbReference type="ARBA" id="ARBA00022857"/>
    </source>
</evidence>
<dbReference type="HAMAP" id="MF_00300">
    <property type="entry name" value="Chorismate_synth"/>
    <property type="match status" value="1"/>
</dbReference>
<feature type="binding site" evidence="11">
    <location>
        <begin position="273"/>
        <end position="274"/>
    </location>
    <ligand>
        <name>FMN</name>
        <dbReference type="ChEBI" id="CHEBI:58210"/>
    </ligand>
</feature>
<sequence>MLRWLTAGESHGPALTAVMEGLPAGVRVERAEVEGALARRRLGYGRGARMTFEADRLLFLGGMRHGLSLGSPLALQIENTEWAKWQAVMSPEPVEAVELRRADDVGAPQELARNKPLTRPRPGHADLVGMTKYGFDEARPVLERASARETAARVALGAVAAAFLEQAVGVRLVSHTVSIGRAGVPDLGTDAPGADDLPTPDDVDLVDADPVRTLDPELSAAMVAEVDAARRDGDTLGGVVEVLAYGLPPGLGSHVHWDRRLDARLAAALMGIQAIKGVEVGEGFRTAARRGSEAHDEIETDGAGLVRRTTLRSGGTEGGMSTGEVLRVRAAMKPISTVPRALRTVDTATGEATTAIHQRSDVCAVPAAGVVAEAMVALVLADAVLEKFGGDSVVEVARNHAAYLAAVPQHLRTPATGEVAP</sequence>
<dbReference type="UniPathway" id="UPA00053">
    <property type="reaction ID" value="UER00090"/>
</dbReference>
<evidence type="ECO:0000256" key="3">
    <source>
        <dbReference type="ARBA" id="ARBA00013036"/>
    </source>
</evidence>
<dbReference type="FunFam" id="3.60.150.10:FF:000002">
    <property type="entry name" value="Chorismate synthase"/>
    <property type="match status" value="1"/>
</dbReference>
<dbReference type="EC" id="4.2.3.5" evidence="3 11"/>
<dbReference type="CDD" id="cd07304">
    <property type="entry name" value="Chorismate_synthase"/>
    <property type="match status" value="1"/>
</dbReference>
<comment type="function">
    <text evidence="11">Catalyzes the anti-1,4-elimination of the C-3 phosphate and the C-6 proR hydrogen from 5-enolpyruvylshikimate-3-phosphate (EPSP) to yield chorismate, which is the branch point compound that serves as the starting substrate for the three terminal pathways of aromatic amino acid biosynthesis. This reaction introduces a second double bond into the aromatic ring system.</text>
</comment>
<dbReference type="InterPro" id="IPR035904">
    <property type="entry name" value="Chorismate_synth_AroC_sf"/>
</dbReference>
<dbReference type="PANTHER" id="PTHR21085:SF0">
    <property type="entry name" value="CHORISMATE SYNTHASE"/>
    <property type="match status" value="1"/>
</dbReference>
<keyword evidence="14" id="KW-1185">Reference proteome</keyword>
<dbReference type="EMBL" id="OBQK01000003">
    <property type="protein sequence ID" value="SOC54628.1"/>
    <property type="molecule type" value="Genomic_DNA"/>
</dbReference>
<accession>A0A285VM46</accession>
<feature type="binding site" evidence="11">
    <location>
        <position position="46"/>
    </location>
    <ligand>
        <name>NADP(+)</name>
        <dbReference type="ChEBI" id="CHEBI:58349"/>
    </ligand>
</feature>
<dbReference type="NCBIfam" id="TIGR00033">
    <property type="entry name" value="aroC"/>
    <property type="match status" value="1"/>
</dbReference>
<dbReference type="GO" id="GO:0010181">
    <property type="term" value="F:FMN binding"/>
    <property type="evidence" value="ECO:0007669"/>
    <property type="project" value="TreeGrafter"/>
</dbReference>
<dbReference type="InterPro" id="IPR000453">
    <property type="entry name" value="Chorismate_synth"/>
</dbReference>
<comment type="subunit">
    <text evidence="11">Homotetramer.</text>
</comment>
<evidence type="ECO:0000313" key="13">
    <source>
        <dbReference type="EMBL" id="SOC54628.1"/>
    </source>
</evidence>
<feature type="binding site" evidence="11">
    <location>
        <begin position="144"/>
        <end position="146"/>
    </location>
    <ligand>
        <name>FMN</name>
        <dbReference type="ChEBI" id="CHEBI:58210"/>
    </ligand>
</feature>
<keyword evidence="4 11" id="KW-0028">Amino-acid biosynthesis</keyword>
<evidence type="ECO:0000313" key="14">
    <source>
        <dbReference type="Proteomes" id="UP000219688"/>
    </source>
</evidence>
<keyword evidence="8 11" id="KW-0521">NADP</keyword>
<dbReference type="Gene3D" id="3.60.150.10">
    <property type="entry name" value="Chorismate synthase AroC"/>
    <property type="match status" value="1"/>
</dbReference>
<dbReference type="GO" id="GO:0004107">
    <property type="term" value="F:chorismate synthase activity"/>
    <property type="evidence" value="ECO:0007669"/>
    <property type="project" value="UniProtKB-UniRule"/>
</dbReference>
<protein>
    <recommendedName>
        <fullName evidence="3 11">Chorismate synthase</fullName>
        <shortName evidence="11">CS</shortName>
        <ecNumber evidence="3 11">4.2.3.5</ecNumber>
    </recommendedName>
    <alternativeName>
        <fullName evidence="11">5-enolpyruvylshikimate-3-phosphate phospholyase</fullName>
    </alternativeName>
</protein>
<gene>
    <name evidence="11" type="primary">aroC</name>
    <name evidence="13" type="ORF">SAMN05421879_103273</name>
</gene>
<comment type="pathway">
    <text evidence="1 11 12">Metabolic intermediate biosynthesis; chorismate biosynthesis; chorismate from D-erythrose 4-phosphate and phosphoenolpyruvate: step 7/7.</text>
</comment>
<dbReference type="Pfam" id="PF01264">
    <property type="entry name" value="Chorismate_synt"/>
    <property type="match status" value="1"/>
</dbReference>
<keyword evidence="7 11" id="KW-0274">FAD</keyword>
<dbReference type="GO" id="GO:0009073">
    <property type="term" value="P:aromatic amino acid family biosynthetic process"/>
    <property type="evidence" value="ECO:0007669"/>
    <property type="project" value="UniProtKB-KW"/>
</dbReference>
<evidence type="ECO:0000256" key="10">
    <source>
        <dbReference type="ARBA" id="ARBA00023239"/>
    </source>
</evidence>
<evidence type="ECO:0000256" key="2">
    <source>
        <dbReference type="ARBA" id="ARBA00008014"/>
    </source>
</evidence>
<feature type="binding site" evidence="11">
    <location>
        <position position="40"/>
    </location>
    <ligand>
        <name>NADP(+)</name>
        <dbReference type="ChEBI" id="CHEBI:58349"/>
    </ligand>
</feature>
<feature type="binding site" evidence="11">
    <location>
        <position position="359"/>
    </location>
    <ligand>
        <name>FMN</name>
        <dbReference type="ChEBI" id="CHEBI:58210"/>
    </ligand>
</feature>
<evidence type="ECO:0000256" key="6">
    <source>
        <dbReference type="ARBA" id="ARBA00022643"/>
    </source>
</evidence>
<dbReference type="NCBIfam" id="NF003793">
    <property type="entry name" value="PRK05382.1"/>
    <property type="match status" value="1"/>
</dbReference>
<dbReference type="PROSITE" id="PS00788">
    <property type="entry name" value="CHORISMATE_SYNTHASE_2"/>
    <property type="match status" value="1"/>
</dbReference>
<dbReference type="RefSeq" id="WP_097187598.1">
    <property type="nucleotide sequence ID" value="NZ_OBQK01000003.1"/>
</dbReference>
<evidence type="ECO:0000256" key="4">
    <source>
        <dbReference type="ARBA" id="ARBA00022605"/>
    </source>
</evidence>
<name>A0A285VM46_9MICO</name>
<dbReference type="PIRSF" id="PIRSF001456">
    <property type="entry name" value="Chorismate_synth"/>
    <property type="match status" value="1"/>
</dbReference>
<evidence type="ECO:0000256" key="9">
    <source>
        <dbReference type="ARBA" id="ARBA00023141"/>
    </source>
</evidence>
<reference evidence="14" key="1">
    <citation type="submission" date="2017-08" db="EMBL/GenBank/DDBJ databases">
        <authorList>
            <person name="Varghese N."/>
            <person name="Submissions S."/>
        </authorList>
    </citation>
    <scope>NUCLEOTIDE SEQUENCE [LARGE SCALE GENOMIC DNA]</scope>
    <source>
        <strain evidence="14">USBA17B2</strain>
    </source>
</reference>
<evidence type="ECO:0000256" key="5">
    <source>
        <dbReference type="ARBA" id="ARBA00022630"/>
    </source>
</evidence>
<comment type="cofactor">
    <cofactor evidence="11 12">
        <name>FMNH2</name>
        <dbReference type="ChEBI" id="CHEBI:57618"/>
    </cofactor>
    <text evidence="11 12">Reduced FMN (FMNH(2)).</text>
</comment>
<dbReference type="GO" id="GO:0008652">
    <property type="term" value="P:amino acid biosynthetic process"/>
    <property type="evidence" value="ECO:0007669"/>
    <property type="project" value="UniProtKB-KW"/>
</dbReference>
<evidence type="ECO:0000256" key="12">
    <source>
        <dbReference type="RuleBase" id="RU000605"/>
    </source>
</evidence>
<dbReference type="STRING" id="1122622.GCA_000421185_02208"/>
<dbReference type="AlphaFoldDB" id="A0A285VM46"/>
<dbReference type="PROSITE" id="PS00789">
    <property type="entry name" value="CHORISMATE_SYNTHASE_3"/>
    <property type="match status" value="1"/>
</dbReference>
<feature type="binding site" evidence="11">
    <location>
        <position position="318"/>
    </location>
    <ligand>
        <name>FMN</name>
        <dbReference type="ChEBI" id="CHEBI:58210"/>
    </ligand>
</feature>
<dbReference type="InterPro" id="IPR020541">
    <property type="entry name" value="Chorismate_synthase_CS"/>
</dbReference>
<keyword evidence="9 11" id="KW-0057">Aromatic amino acid biosynthesis</keyword>
<evidence type="ECO:0000256" key="7">
    <source>
        <dbReference type="ARBA" id="ARBA00022827"/>
    </source>
</evidence>
<comment type="catalytic activity">
    <reaction evidence="11 12">
        <text>5-O-(1-carboxyvinyl)-3-phosphoshikimate = chorismate + phosphate</text>
        <dbReference type="Rhea" id="RHEA:21020"/>
        <dbReference type="ChEBI" id="CHEBI:29748"/>
        <dbReference type="ChEBI" id="CHEBI:43474"/>
        <dbReference type="ChEBI" id="CHEBI:57701"/>
        <dbReference type="EC" id="4.2.3.5"/>
    </reaction>
</comment>
<dbReference type="PROSITE" id="PS00787">
    <property type="entry name" value="CHORISMATE_SYNTHASE_1"/>
    <property type="match status" value="1"/>
</dbReference>
<proteinExistence type="inferred from homology"/>
<keyword evidence="5 11" id="KW-0285">Flavoprotein</keyword>